<feature type="binding site" evidence="3">
    <location>
        <position position="204"/>
    </location>
    <ligand>
        <name>a divalent metal cation</name>
        <dbReference type="ChEBI" id="CHEBI:60240"/>
    </ligand>
</feature>
<dbReference type="GO" id="GO:0004341">
    <property type="term" value="F:gluconolactonase activity"/>
    <property type="evidence" value="ECO:0007669"/>
    <property type="project" value="TreeGrafter"/>
</dbReference>
<feature type="active site" description="Proton donor/acceptor" evidence="2">
    <location>
        <position position="204"/>
    </location>
</feature>
<sequence>MLNIYDQEEGLTLDRIYEELVFPECPRWRDGALWFSDCHDGRVVAIAPDGRLLDSFGVPGGPSGLGWLPSGEALVVSIADLCVYRRQSDGSLIRHADLSSHHRFHANDMVVDDRGNGYVGEVGFRGGLEAPKSTVLLLVRPDGAVSVAADDMLTPNGSVITADGGTLIVAESLRHRLMSFTIAADGTLHDRRLFAELDAEAIPDGICLDEAGCIWVASPRARAVLRVSPKDGVVDRIDTGATRPYACMLGGADRRDLFVCLADTHDAAVARKARSGAIAFRTVDVAGCGRP</sequence>
<evidence type="ECO:0000256" key="3">
    <source>
        <dbReference type="PIRSR" id="PIRSR605511-2"/>
    </source>
</evidence>
<accession>A0A558R9B8</accession>
<feature type="binding site" evidence="3">
    <location>
        <position position="107"/>
    </location>
    <ligand>
        <name>substrate</name>
    </ligand>
</feature>
<dbReference type="Proteomes" id="UP000318681">
    <property type="component" value="Unassembled WGS sequence"/>
</dbReference>
<dbReference type="InterPro" id="IPR005511">
    <property type="entry name" value="SMP-30"/>
</dbReference>
<dbReference type="OrthoDB" id="2633250at2"/>
<dbReference type="PANTHER" id="PTHR10907:SF47">
    <property type="entry name" value="REGUCALCIN"/>
    <property type="match status" value="1"/>
</dbReference>
<dbReference type="PRINTS" id="PR01790">
    <property type="entry name" value="SMP30FAMILY"/>
</dbReference>
<evidence type="ECO:0000259" key="4">
    <source>
        <dbReference type="Pfam" id="PF08450"/>
    </source>
</evidence>
<comment type="cofactor">
    <cofactor evidence="3">
        <name>Zn(2+)</name>
        <dbReference type="ChEBI" id="CHEBI:29105"/>
    </cofactor>
    <text evidence="3">Binds 1 divalent metal cation per subunit.</text>
</comment>
<dbReference type="GO" id="GO:0005509">
    <property type="term" value="F:calcium ion binding"/>
    <property type="evidence" value="ECO:0007669"/>
    <property type="project" value="TreeGrafter"/>
</dbReference>
<dbReference type="AlphaFoldDB" id="A0A558R9B8"/>
<dbReference type="GO" id="GO:0019853">
    <property type="term" value="P:L-ascorbic acid biosynthetic process"/>
    <property type="evidence" value="ECO:0007669"/>
    <property type="project" value="TreeGrafter"/>
</dbReference>
<dbReference type="Gene3D" id="2.120.10.30">
    <property type="entry name" value="TolB, C-terminal domain"/>
    <property type="match status" value="1"/>
</dbReference>
<dbReference type="SUPFAM" id="SSF63829">
    <property type="entry name" value="Calcium-dependent phosphotriesterase"/>
    <property type="match status" value="1"/>
</dbReference>
<dbReference type="InterPro" id="IPR013658">
    <property type="entry name" value="SGL"/>
</dbReference>
<comment type="caution">
    <text evidence="5">The sequence shown here is derived from an EMBL/GenBank/DDBJ whole genome shotgun (WGS) entry which is preliminary data.</text>
</comment>
<protein>
    <submittedName>
        <fullName evidence="5">SMP-30/gluconolactonase/LRE family protein</fullName>
    </submittedName>
</protein>
<evidence type="ECO:0000313" key="6">
    <source>
        <dbReference type="Proteomes" id="UP000318681"/>
    </source>
</evidence>
<keyword evidence="6" id="KW-1185">Reference proteome</keyword>
<dbReference type="Pfam" id="PF08450">
    <property type="entry name" value="SGL"/>
    <property type="match status" value="1"/>
</dbReference>
<feature type="domain" description="SMP-30/Gluconolactonase/LRE-like region" evidence="4">
    <location>
        <begin position="22"/>
        <end position="261"/>
    </location>
</feature>
<dbReference type="EMBL" id="VNIM01000015">
    <property type="protein sequence ID" value="TVV75966.1"/>
    <property type="molecule type" value="Genomic_DNA"/>
</dbReference>
<comment type="similarity">
    <text evidence="1">Belongs to the SMP-30/CGR1 family.</text>
</comment>
<feature type="binding site" evidence="3">
    <location>
        <position position="24"/>
    </location>
    <ligand>
        <name>a divalent metal cation</name>
        <dbReference type="ChEBI" id="CHEBI:60240"/>
    </ligand>
</feature>
<dbReference type="InterPro" id="IPR011042">
    <property type="entry name" value="6-blade_b-propeller_TolB-like"/>
</dbReference>
<evidence type="ECO:0000256" key="1">
    <source>
        <dbReference type="ARBA" id="ARBA00008853"/>
    </source>
</evidence>
<keyword evidence="3" id="KW-0862">Zinc</keyword>
<proteinExistence type="inferred from homology"/>
<dbReference type="PANTHER" id="PTHR10907">
    <property type="entry name" value="REGUCALCIN"/>
    <property type="match status" value="1"/>
</dbReference>
<keyword evidence="3" id="KW-0479">Metal-binding</keyword>
<evidence type="ECO:0000313" key="5">
    <source>
        <dbReference type="EMBL" id="TVV75966.1"/>
    </source>
</evidence>
<evidence type="ECO:0000256" key="2">
    <source>
        <dbReference type="PIRSR" id="PIRSR605511-1"/>
    </source>
</evidence>
<organism evidence="5 6">
    <name type="scientific">Alterirhizorhabdus solaris</name>
    <dbReference type="NCBI Taxonomy" id="2529389"/>
    <lineage>
        <taxon>Bacteria</taxon>
        <taxon>Pseudomonadati</taxon>
        <taxon>Pseudomonadota</taxon>
        <taxon>Alphaproteobacteria</taxon>
        <taxon>Sphingomonadales</taxon>
        <taxon>Rhizorhabdaceae</taxon>
        <taxon>Alterirhizorhabdus</taxon>
    </lineage>
</organism>
<name>A0A558R9B8_9SPHN</name>
<feature type="binding site" evidence="3">
    <location>
        <position position="156"/>
    </location>
    <ligand>
        <name>a divalent metal cation</name>
        <dbReference type="ChEBI" id="CHEBI:60240"/>
    </ligand>
</feature>
<reference evidence="5 6" key="1">
    <citation type="submission" date="2019-07" db="EMBL/GenBank/DDBJ databases">
        <title>Sphingomonas solaris sp. nov., isolated from a solar panel from Boston, Massachusetts.</title>
        <authorList>
            <person name="Tanner K."/>
            <person name="Pascual J."/>
            <person name="Mancuso C."/>
            <person name="Pereto J."/>
            <person name="Khalil A."/>
            <person name="Vilanova C."/>
        </authorList>
    </citation>
    <scope>NUCLEOTIDE SEQUENCE [LARGE SCALE GENOMIC DNA]</scope>
    <source>
        <strain evidence="5 6">R4DWN</strain>
    </source>
</reference>
<gene>
    <name evidence="5" type="ORF">FOY91_05845</name>
</gene>